<evidence type="ECO:0000259" key="7">
    <source>
        <dbReference type="SMART" id="SM00090"/>
    </source>
</evidence>
<dbReference type="GO" id="GO:0004674">
    <property type="term" value="F:protein serine/threonine kinase activity"/>
    <property type="evidence" value="ECO:0007669"/>
    <property type="project" value="UniProtKB-KW"/>
</dbReference>
<dbReference type="Pfam" id="PF09202">
    <property type="entry name" value="Rio2_N"/>
    <property type="match status" value="1"/>
</dbReference>
<proteinExistence type="predicted"/>
<evidence type="ECO:0000256" key="1">
    <source>
        <dbReference type="ARBA" id="ARBA00022679"/>
    </source>
</evidence>
<reference evidence="8 9" key="1">
    <citation type="journal article" date="2020" name="Nature">
        <title>Six reference-quality genomes reveal evolution of bat adaptations.</title>
        <authorList>
            <person name="Jebb D."/>
            <person name="Huang Z."/>
            <person name="Pippel M."/>
            <person name="Hughes G.M."/>
            <person name="Lavrichenko K."/>
            <person name="Devanna P."/>
            <person name="Winkler S."/>
            <person name="Jermiin L.S."/>
            <person name="Skirmuntt E.C."/>
            <person name="Katzourakis A."/>
            <person name="Burkitt-Gray L."/>
            <person name="Ray D.A."/>
            <person name="Sullivan K.A.M."/>
            <person name="Roscito J.G."/>
            <person name="Kirilenko B.M."/>
            <person name="Davalos L.M."/>
            <person name="Corthals A.P."/>
            <person name="Power M.L."/>
            <person name="Jones G."/>
            <person name="Ransome R.D."/>
            <person name="Dechmann D.K.N."/>
            <person name="Locatelli A.G."/>
            <person name="Puechmaille S.J."/>
            <person name="Fedrigo O."/>
            <person name="Jarvis E.D."/>
            <person name="Hiller M."/>
            <person name="Vernes S.C."/>
            <person name="Myers E.W."/>
            <person name="Teeling E.C."/>
        </authorList>
    </citation>
    <scope>NUCLEOTIDE SEQUENCE [LARGE SCALE GENOMIC DNA]</scope>
    <source>
        <strain evidence="8">MRhiFer1</strain>
        <tissue evidence="8">Lung</tissue>
    </source>
</reference>
<keyword evidence="2" id="KW-0547">Nucleotide-binding</keyword>
<keyword evidence="3" id="KW-0418">Kinase</keyword>
<dbReference type="PANTHER" id="PTHR45852">
    <property type="entry name" value="SER/THR-PROTEIN KINASE RIO2"/>
    <property type="match status" value="1"/>
</dbReference>
<feature type="domain" description="RIO kinase" evidence="7">
    <location>
        <begin position="1"/>
        <end position="191"/>
    </location>
</feature>
<evidence type="ECO:0000313" key="8">
    <source>
        <dbReference type="EMBL" id="KAF6288377.1"/>
    </source>
</evidence>
<dbReference type="InterPro" id="IPR036390">
    <property type="entry name" value="WH_DNA-bd_sf"/>
</dbReference>
<dbReference type="PANTHER" id="PTHR45852:SF1">
    <property type="entry name" value="SERINE_THREONINE-PROTEIN KINASE RIO2"/>
    <property type="match status" value="1"/>
</dbReference>
<dbReference type="GO" id="GO:0030688">
    <property type="term" value="C:preribosome, small subunit precursor"/>
    <property type="evidence" value="ECO:0007669"/>
    <property type="project" value="TreeGrafter"/>
</dbReference>
<sequence length="262" mass="30188">MGKVNVAKLRYMSRDDFRVLIAVEMGMKNHEIVPCSLVASIASLKHGGCNKVLRELVKHKLIAWERTKTVQGYRLTNAGCDYLALKALSSRQIHHVEDPASVYDEAMELIVKLANHGLIHGDFNEFNLILDKDDHITMIDFPQMVSTSHPNAEWYFDRDVKCIRDFFMKRFSYESELYPTFSDIRREDFLDVEVSASGYTKEMQADDELLHPVGPDDKYTETEEGSEFLFSDEEVPEKAKVYRLENQSERNSEDESVHCCCS</sequence>
<name>A0A7J7SJW1_RHIFE</name>
<dbReference type="PROSITE" id="PS01245">
    <property type="entry name" value="RIO1"/>
    <property type="match status" value="1"/>
</dbReference>
<dbReference type="GO" id="GO:0005829">
    <property type="term" value="C:cytosol"/>
    <property type="evidence" value="ECO:0007669"/>
    <property type="project" value="TreeGrafter"/>
</dbReference>
<evidence type="ECO:0000256" key="4">
    <source>
        <dbReference type="ARBA" id="ARBA00022840"/>
    </source>
</evidence>
<keyword evidence="4" id="KW-0067">ATP-binding</keyword>
<protein>
    <recommendedName>
        <fullName evidence="6">RIO kinase 2</fullName>
    </recommendedName>
</protein>
<dbReference type="InterPro" id="IPR015285">
    <property type="entry name" value="RIO2_wHTH_N"/>
</dbReference>
<comment type="caution">
    <text evidence="8">The sequence shown here is derived from an EMBL/GenBank/DDBJ whole genome shotgun (WGS) entry which is preliminary data.</text>
</comment>
<dbReference type="InterPro" id="IPR036388">
    <property type="entry name" value="WH-like_DNA-bd_sf"/>
</dbReference>
<dbReference type="InterPro" id="IPR011009">
    <property type="entry name" value="Kinase-like_dom_sf"/>
</dbReference>
<dbReference type="Gene3D" id="1.10.10.10">
    <property type="entry name" value="Winged helix-like DNA-binding domain superfamily/Winged helix DNA-binding domain"/>
    <property type="match status" value="1"/>
</dbReference>
<evidence type="ECO:0000256" key="6">
    <source>
        <dbReference type="ARBA" id="ARBA00076005"/>
    </source>
</evidence>
<evidence type="ECO:0000256" key="3">
    <source>
        <dbReference type="ARBA" id="ARBA00022777"/>
    </source>
</evidence>
<gene>
    <name evidence="8" type="ORF">mRhiFer1_009112</name>
</gene>
<dbReference type="GO" id="GO:0005524">
    <property type="term" value="F:ATP binding"/>
    <property type="evidence" value="ECO:0007669"/>
    <property type="project" value="UniProtKB-KW"/>
</dbReference>
<accession>A0A7J7SJW1</accession>
<dbReference type="EMBL" id="JACAGC010000022">
    <property type="protein sequence ID" value="KAF6288377.1"/>
    <property type="molecule type" value="Genomic_DNA"/>
</dbReference>
<dbReference type="InterPro" id="IPR000687">
    <property type="entry name" value="RIO_kinase"/>
</dbReference>
<dbReference type="GO" id="GO:0046872">
    <property type="term" value="F:metal ion binding"/>
    <property type="evidence" value="ECO:0007669"/>
    <property type="project" value="UniProtKB-KW"/>
</dbReference>
<evidence type="ECO:0000256" key="2">
    <source>
        <dbReference type="ARBA" id="ARBA00022741"/>
    </source>
</evidence>
<evidence type="ECO:0000313" key="9">
    <source>
        <dbReference type="Proteomes" id="UP000585614"/>
    </source>
</evidence>
<dbReference type="FunFam" id="1.10.10.10:FF:000053">
    <property type="entry name" value="Serine/threonine-protein kinase RIO2"/>
    <property type="match status" value="1"/>
</dbReference>
<keyword evidence="1" id="KW-0808">Transferase</keyword>
<dbReference type="AlphaFoldDB" id="A0A7J7SJW1"/>
<dbReference type="Proteomes" id="UP000585614">
    <property type="component" value="Unassembled WGS sequence"/>
</dbReference>
<dbReference type="InterPro" id="IPR018935">
    <property type="entry name" value="RIO_kinase_CS"/>
</dbReference>
<evidence type="ECO:0000256" key="5">
    <source>
        <dbReference type="ARBA" id="ARBA00064676"/>
    </source>
</evidence>
<comment type="subunit">
    <text evidence="5">Associated with late 40S pre-ribosomal particles. Interacts with PLK1 (via its N-terminus).</text>
</comment>
<dbReference type="Gene3D" id="1.10.510.10">
    <property type="entry name" value="Transferase(Phosphotransferase) domain 1"/>
    <property type="match status" value="1"/>
</dbReference>
<dbReference type="SUPFAM" id="SSF56112">
    <property type="entry name" value="Protein kinase-like (PK-like)"/>
    <property type="match status" value="1"/>
</dbReference>
<dbReference type="FunFam" id="1.10.510.10:FF:000307">
    <property type="entry name" value="Serine/threonine-protein kinase RIO2"/>
    <property type="match status" value="1"/>
</dbReference>
<dbReference type="GO" id="GO:0030490">
    <property type="term" value="P:maturation of SSU-rRNA"/>
    <property type="evidence" value="ECO:0007669"/>
    <property type="project" value="TreeGrafter"/>
</dbReference>
<dbReference type="SUPFAM" id="SSF46785">
    <property type="entry name" value="Winged helix' DNA-binding domain"/>
    <property type="match status" value="1"/>
</dbReference>
<dbReference type="GO" id="GO:0005634">
    <property type="term" value="C:nucleus"/>
    <property type="evidence" value="ECO:0007669"/>
    <property type="project" value="TreeGrafter"/>
</dbReference>
<organism evidence="8 9">
    <name type="scientific">Rhinolophus ferrumequinum</name>
    <name type="common">Greater horseshoe bat</name>
    <dbReference type="NCBI Taxonomy" id="59479"/>
    <lineage>
        <taxon>Eukaryota</taxon>
        <taxon>Metazoa</taxon>
        <taxon>Chordata</taxon>
        <taxon>Craniata</taxon>
        <taxon>Vertebrata</taxon>
        <taxon>Euteleostomi</taxon>
        <taxon>Mammalia</taxon>
        <taxon>Eutheria</taxon>
        <taxon>Laurasiatheria</taxon>
        <taxon>Chiroptera</taxon>
        <taxon>Yinpterochiroptera</taxon>
        <taxon>Rhinolophoidea</taxon>
        <taxon>Rhinolophidae</taxon>
        <taxon>Rhinolophinae</taxon>
        <taxon>Rhinolophus</taxon>
    </lineage>
</organism>
<dbReference type="SMART" id="SM00090">
    <property type="entry name" value="RIO"/>
    <property type="match status" value="1"/>
</dbReference>